<proteinExistence type="predicted"/>
<dbReference type="Proteomes" id="UP001597051">
    <property type="component" value="Unassembled WGS sequence"/>
</dbReference>
<protein>
    <submittedName>
        <fullName evidence="3">SusF/SusE family outer membrane protein</fullName>
    </submittedName>
</protein>
<feature type="signal peptide" evidence="2">
    <location>
        <begin position="1"/>
        <end position="20"/>
    </location>
</feature>
<evidence type="ECO:0000313" key="3">
    <source>
        <dbReference type="EMBL" id="MFD0983816.1"/>
    </source>
</evidence>
<organism evidence="3 4">
    <name type="scientific">Flavobacterium myungsuense</name>
    <dbReference type="NCBI Taxonomy" id="651823"/>
    <lineage>
        <taxon>Bacteria</taxon>
        <taxon>Pseudomonadati</taxon>
        <taxon>Bacteroidota</taxon>
        <taxon>Flavobacteriia</taxon>
        <taxon>Flavobacteriales</taxon>
        <taxon>Flavobacteriaceae</taxon>
        <taxon>Flavobacterium</taxon>
    </lineage>
</organism>
<comment type="caution">
    <text evidence="3">The sequence shown here is derived from an EMBL/GenBank/DDBJ whole genome shotgun (WGS) entry which is preliminary data.</text>
</comment>
<dbReference type="InterPro" id="IPR036116">
    <property type="entry name" value="FN3_sf"/>
</dbReference>
<evidence type="ECO:0000256" key="2">
    <source>
        <dbReference type="SAM" id="SignalP"/>
    </source>
</evidence>
<dbReference type="InterPro" id="IPR026444">
    <property type="entry name" value="Secre_tail"/>
</dbReference>
<evidence type="ECO:0000256" key="1">
    <source>
        <dbReference type="ARBA" id="ARBA00022729"/>
    </source>
</evidence>
<feature type="chain" id="PRO_5046675692" evidence="2">
    <location>
        <begin position="21"/>
        <end position="957"/>
    </location>
</feature>
<keyword evidence="1 2" id="KW-0732">Signal</keyword>
<gene>
    <name evidence="3" type="ORF">ACFQ0S_04930</name>
</gene>
<reference evidence="4" key="1">
    <citation type="journal article" date="2019" name="Int. J. Syst. Evol. Microbiol.">
        <title>The Global Catalogue of Microorganisms (GCM) 10K type strain sequencing project: providing services to taxonomists for standard genome sequencing and annotation.</title>
        <authorList>
            <consortium name="The Broad Institute Genomics Platform"/>
            <consortium name="The Broad Institute Genome Sequencing Center for Infectious Disease"/>
            <person name="Wu L."/>
            <person name="Ma J."/>
        </authorList>
    </citation>
    <scope>NUCLEOTIDE SEQUENCE [LARGE SCALE GENOMIC DNA]</scope>
    <source>
        <strain evidence="4">CECT 7649</strain>
    </source>
</reference>
<name>A0ABW3J0X5_9FLAO</name>
<dbReference type="InterPro" id="IPR003961">
    <property type="entry name" value="FN3_dom"/>
</dbReference>
<keyword evidence="4" id="KW-1185">Reference proteome</keyword>
<dbReference type="SUPFAM" id="SSF49265">
    <property type="entry name" value="Fibronectin type III"/>
    <property type="match status" value="1"/>
</dbReference>
<accession>A0ABW3J0X5</accession>
<dbReference type="RefSeq" id="WP_379754692.1">
    <property type="nucleotide sequence ID" value="NZ_JBHSYB010000012.1"/>
</dbReference>
<dbReference type="NCBIfam" id="TIGR04183">
    <property type="entry name" value="Por_Secre_tail"/>
    <property type="match status" value="1"/>
</dbReference>
<dbReference type="CDD" id="cd00063">
    <property type="entry name" value="FN3"/>
    <property type="match status" value="1"/>
</dbReference>
<dbReference type="EMBL" id="JBHTIZ010000011">
    <property type="protein sequence ID" value="MFD0983816.1"/>
    <property type="molecule type" value="Genomic_DNA"/>
</dbReference>
<sequence length="957" mass="103188">MKKQILLLIAFFAFAFNSNAQTISIIGDATPGDWAADTNMTTSDNVTYTLSNVTLINGGLKFRQDGAWTNNWGGNTFLSGTGVPGGSNIIVTAGVYDVTFNLTTKAYSFTAVAQGFSDIYVKGTANGNAAAVMSTTDGINYIFLDADLSLGGIQFQEDLVATNTWGDSAFPSGTATLDGNAISVIPGTYDIRFNKNTGVYSFTFPQISIVGPAKLGWPANGSDTSKDFYLTTTDGENYSTSLTAFTTGALKFRKNANWAVSYGGTGFPNGTSSGNDINVQAGSYVLAFNRITGVYSFNSGYPTISLTSNGVDTDLFTGDGVTYSKSNVNILPGMYKFRQANANDFVWGGSAFPSGTSATYITTSIPVPGKAFNVTFNKNTGAYAFTYVTISIIGDATPGGWGADTNMSTTDGVNYTLNGVSLSRAELKFRQGNDWGVKNWGGNAFPTATGVSNGDNIKVYKASVYNITFNRVTGKYTFVDTNLVGYHTISIIGNSTPGGWDTDTPMTTTNGVNYNINGVSLVSGALKFRMGNDWATSWGGNYPSGNNSIGGNDIPIPNSSVYNITLNISTGAYTIRDIRETQIRQCGRTLRFLNEIIQCQPIAGATQYRFQVTDEANVVTVVTSGNFTFNPAAFTFDHPTNRGFNWAKNYIIRAAIYINGDWGAYGPSCTARTPNEPAALPTKLRSPWFCNQTVASMNTNIQCDPVHLATNYEFRLTGPGGYNQARTSTSIAINLTTFPNLRYNTQYTVSVRAFSGGIWIEPTETCTITTPSVPQTSLVFQHCNINTTTKFVVMARTVFYAEAYKFRISDGTTIAEIESPNIYFAASTVTGGMIGTGKVYTVQVDVKYNGVFLNNWGPTCQLTIPSFRMSDTNTSSIFNVKAFPNPFATHFSLDIESSSDAQVEMKVYDMIGRQLDVRKASVSELSGLEVGRNYPAGVYNVVVSQGNKVKSVRMIKR</sequence>
<dbReference type="Gene3D" id="2.60.40.3620">
    <property type="match status" value="3"/>
</dbReference>
<evidence type="ECO:0000313" key="4">
    <source>
        <dbReference type="Proteomes" id="UP001597051"/>
    </source>
</evidence>